<accession>A0A3B1D5T8</accession>
<evidence type="ECO:0000256" key="1">
    <source>
        <dbReference type="SAM" id="Phobius"/>
    </source>
</evidence>
<dbReference type="GO" id="GO:0015097">
    <property type="term" value="F:mercury ion transmembrane transporter activity"/>
    <property type="evidence" value="ECO:0007669"/>
    <property type="project" value="InterPro"/>
</dbReference>
<dbReference type="AlphaFoldDB" id="A0A3B1D5T8"/>
<dbReference type="Pfam" id="PF03203">
    <property type="entry name" value="MerC"/>
    <property type="match status" value="1"/>
</dbReference>
<gene>
    <name evidence="2" type="ORF">MNBD_NITROSPIRAE02-789</name>
</gene>
<name>A0A3B1D5T8_9ZZZZ</name>
<feature type="transmembrane region" description="Helical" evidence="1">
    <location>
        <begin position="77"/>
        <end position="94"/>
    </location>
</feature>
<keyword evidence="1" id="KW-0812">Transmembrane</keyword>
<dbReference type="PROSITE" id="PS51257">
    <property type="entry name" value="PROKAR_LIPOPROTEIN"/>
    <property type="match status" value="1"/>
</dbReference>
<sequence>MNNNKSANSARLSWLGSATSLIAVTACYGTLAAVALLSIVGVSVELDESFMVKLVTALLILALLGMGNSFRLHRHAGPLLLSLAAAALLLWVFYGKYSKPLELTGFALLVIASVWDFRVRKRSCVCSEEAHCTEK</sequence>
<evidence type="ECO:0008006" key="3">
    <source>
        <dbReference type="Google" id="ProtNLM"/>
    </source>
</evidence>
<feature type="transmembrane region" description="Helical" evidence="1">
    <location>
        <begin position="50"/>
        <end position="70"/>
    </location>
</feature>
<dbReference type="InterPro" id="IPR004891">
    <property type="entry name" value="Mercury-R_MerC"/>
</dbReference>
<dbReference type="EMBL" id="UOGH01000238">
    <property type="protein sequence ID" value="VAX32163.1"/>
    <property type="molecule type" value="Genomic_DNA"/>
</dbReference>
<organism evidence="2">
    <name type="scientific">hydrothermal vent metagenome</name>
    <dbReference type="NCBI Taxonomy" id="652676"/>
    <lineage>
        <taxon>unclassified sequences</taxon>
        <taxon>metagenomes</taxon>
        <taxon>ecological metagenomes</taxon>
    </lineage>
</organism>
<feature type="transmembrane region" description="Helical" evidence="1">
    <location>
        <begin position="21"/>
        <end position="44"/>
    </location>
</feature>
<keyword evidence="1" id="KW-0472">Membrane</keyword>
<dbReference type="GO" id="GO:0016020">
    <property type="term" value="C:membrane"/>
    <property type="evidence" value="ECO:0007669"/>
    <property type="project" value="InterPro"/>
</dbReference>
<keyword evidence="1" id="KW-1133">Transmembrane helix</keyword>
<protein>
    <recommendedName>
        <fullName evidence="3">MerC domain-containing protein</fullName>
    </recommendedName>
</protein>
<proteinExistence type="predicted"/>
<reference evidence="2" key="1">
    <citation type="submission" date="2018-06" db="EMBL/GenBank/DDBJ databases">
        <authorList>
            <person name="Zhirakovskaya E."/>
        </authorList>
    </citation>
    <scope>NUCLEOTIDE SEQUENCE</scope>
</reference>
<evidence type="ECO:0000313" key="2">
    <source>
        <dbReference type="EMBL" id="VAX32163.1"/>
    </source>
</evidence>